<sequence length="201" mass="21793">AVTPSMLAPVLPPGLDDSLQDYCFEDWELPGKYLLQLCPQSLEALTVWPLGHQELILEGVEQLRALSSGRQTENLQSLTEGLLEVTQAFQSLVGGHLEGRAEPPADVLSAAVELVHEARALLFWLNRYLFSHLNDFSACQKIGELCAELGQALQEVEEPGARLVQPRGRDLPCHPELQPPGASRADGCAGACAAGRSFGER</sequence>
<reference evidence="2" key="2">
    <citation type="submission" date="2025-09" db="UniProtKB">
        <authorList>
            <consortium name="Ensembl"/>
        </authorList>
    </citation>
    <scope>IDENTIFICATION</scope>
</reference>
<dbReference type="SUPFAM" id="SSF47769">
    <property type="entry name" value="SAM/Pointed domain"/>
    <property type="match status" value="1"/>
</dbReference>
<accession>A0A8C9M9N7</accession>
<dbReference type="Pfam" id="PF10534">
    <property type="entry name" value="CRIC_ras_sig"/>
    <property type="match status" value="1"/>
</dbReference>
<dbReference type="PANTHER" id="PTHR12844:SF10">
    <property type="entry name" value="CONNECTOR ENHANCER OF KINASE SUPPRESSOR OF RAS 1"/>
    <property type="match status" value="1"/>
</dbReference>
<dbReference type="Ensembl" id="ENSPTIT00000020521.1">
    <property type="protein sequence ID" value="ENSPTIP00000016355.1"/>
    <property type="gene ID" value="ENSPTIG00000015163.1"/>
</dbReference>
<dbReference type="PANTHER" id="PTHR12844">
    <property type="entry name" value="CONNECTOR ENCHANCER OF KINASE SUPPRESSOR OF RAS"/>
    <property type="match status" value="1"/>
</dbReference>
<evidence type="ECO:0000313" key="3">
    <source>
        <dbReference type="Proteomes" id="UP000675900"/>
    </source>
</evidence>
<dbReference type="GeneTree" id="ENSGT00940000159599"/>
<evidence type="ECO:0000259" key="1">
    <source>
        <dbReference type="PROSITE" id="PS51290"/>
    </source>
</evidence>
<proteinExistence type="predicted"/>
<protein>
    <recommendedName>
        <fullName evidence="1">CRIC domain-containing protein</fullName>
    </recommendedName>
</protein>
<keyword evidence="3" id="KW-1185">Reference proteome</keyword>
<feature type="domain" description="CRIC" evidence="1">
    <location>
        <begin position="74"/>
        <end position="160"/>
    </location>
</feature>
<name>A0A8C9M9N7_PANTA</name>
<dbReference type="Gene3D" id="1.10.150.50">
    <property type="entry name" value="Transcription Factor, Ets-1"/>
    <property type="match status" value="1"/>
</dbReference>
<dbReference type="AlphaFoldDB" id="A0A8C9M9N7"/>
<dbReference type="InterPro" id="IPR013761">
    <property type="entry name" value="SAM/pointed_sf"/>
</dbReference>
<organism evidence="2 3">
    <name type="scientific">Panthera tigris altaica</name>
    <name type="common">Siberian tiger</name>
    <dbReference type="NCBI Taxonomy" id="74533"/>
    <lineage>
        <taxon>Eukaryota</taxon>
        <taxon>Metazoa</taxon>
        <taxon>Chordata</taxon>
        <taxon>Craniata</taxon>
        <taxon>Vertebrata</taxon>
        <taxon>Euteleostomi</taxon>
        <taxon>Mammalia</taxon>
        <taxon>Eutheria</taxon>
        <taxon>Laurasiatheria</taxon>
        <taxon>Carnivora</taxon>
        <taxon>Feliformia</taxon>
        <taxon>Felidae</taxon>
        <taxon>Pantherinae</taxon>
        <taxon>Panthera</taxon>
    </lineage>
</organism>
<dbReference type="InterPro" id="IPR051566">
    <property type="entry name" value="CNKSR"/>
</dbReference>
<reference evidence="2" key="1">
    <citation type="submission" date="2025-08" db="UniProtKB">
        <authorList>
            <consortium name="Ensembl"/>
        </authorList>
    </citation>
    <scope>IDENTIFICATION</scope>
</reference>
<dbReference type="PROSITE" id="PS51290">
    <property type="entry name" value="CRIC"/>
    <property type="match status" value="1"/>
</dbReference>
<dbReference type="InterPro" id="IPR017874">
    <property type="entry name" value="CRIC_domain"/>
</dbReference>
<evidence type="ECO:0000313" key="2">
    <source>
        <dbReference type="Ensembl" id="ENSPTIP00000016355.1"/>
    </source>
</evidence>
<dbReference type="Proteomes" id="UP000675900">
    <property type="component" value="Unassembled WGS sequence"/>
</dbReference>